<keyword evidence="6 10" id="KW-1133">Transmembrane helix</keyword>
<evidence type="ECO:0000256" key="4">
    <source>
        <dbReference type="ARBA" id="ARBA00022475"/>
    </source>
</evidence>
<comment type="caution">
    <text evidence="11">The sequence shown here is derived from an EMBL/GenBank/DDBJ whole genome shotgun (WGS) entry which is preliminary data.</text>
</comment>
<keyword evidence="7 10" id="KW-0472">Membrane</keyword>
<dbReference type="RefSeq" id="WP_149431487.1">
    <property type="nucleotide sequence ID" value="NZ_VLNY01000008.1"/>
</dbReference>
<dbReference type="Gene3D" id="1.10.3730.20">
    <property type="match status" value="1"/>
</dbReference>
<dbReference type="Pfam" id="PF00893">
    <property type="entry name" value="Multi_Drug_Res"/>
    <property type="match status" value="1"/>
</dbReference>
<comment type="similarity">
    <text evidence="2">Belongs to the drug/metabolite transporter (DMT) superfamily. Small multidrug resistance (SMR) (TC 2.A.7.1) family. Mmr subfamily.</text>
</comment>
<sequence length="111" mass="11456">MTRWLLLGCAIVSEVTGTLSLKAALDHPGWYVLVAVGYASSFVLLDRVLRAGLPLGVAYGIWGAVGVALTAGLSAVIFGETLTGVMIVGMALVIAGVLCIELGHEQSARES</sequence>
<evidence type="ECO:0000256" key="9">
    <source>
        <dbReference type="RuleBase" id="RU003942"/>
    </source>
</evidence>
<keyword evidence="8" id="KW-0046">Antibiotic resistance</keyword>
<dbReference type="PANTHER" id="PTHR30561">
    <property type="entry name" value="SMR FAMILY PROTON-DEPENDENT DRUG EFFLUX TRANSPORTER SUGE"/>
    <property type="match status" value="1"/>
</dbReference>
<dbReference type="GO" id="GO:0015199">
    <property type="term" value="F:amino-acid betaine transmembrane transporter activity"/>
    <property type="evidence" value="ECO:0007669"/>
    <property type="project" value="TreeGrafter"/>
</dbReference>
<dbReference type="GO" id="GO:0005886">
    <property type="term" value="C:plasma membrane"/>
    <property type="evidence" value="ECO:0007669"/>
    <property type="project" value="UniProtKB-SubCell"/>
</dbReference>
<reference evidence="11 12" key="1">
    <citation type="submission" date="2019-07" db="EMBL/GenBank/DDBJ databases">
        <title>Rhodococcus cavernicolus sp. nov., isolated from a cave.</title>
        <authorList>
            <person name="Lee S.D."/>
        </authorList>
    </citation>
    <scope>NUCLEOTIDE SEQUENCE [LARGE SCALE GENOMIC DNA]</scope>
    <source>
        <strain evidence="11 12">C1-24</strain>
    </source>
</reference>
<feature type="transmembrane region" description="Helical" evidence="10">
    <location>
        <begin position="30"/>
        <end position="49"/>
    </location>
</feature>
<evidence type="ECO:0000256" key="2">
    <source>
        <dbReference type="ARBA" id="ARBA00007822"/>
    </source>
</evidence>
<keyword evidence="12" id="KW-1185">Reference proteome</keyword>
<dbReference type="PANTHER" id="PTHR30561:SF1">
    <property type="entry name" value="MULTIDRUG TRANSPORTER EMRE"/>
    <property type="match status" value="1"/>
</dbReference>
<name>A0A5A7S676_9NOCA</name>
<dbReference type="SUPFAM" id="SSF103481">
    <property type="entry name" value="Multidrug resistance efflux transporter EmrE"/>
    <property type="match status" value="1"/>
</dbReference>
<dbReference type="GO" id="GO:0015297">
    <property type="term" value="F:antiporter activity"/>
    <property type="evidence" value="ECO:0007669"/>
    <property type="project" value="TreeGrafter"/>
</dbReference>
<gene>
    <name evidence="11" type="ORF">FOY51_17135</name>
</gene>
<dbReference type="GO" id="GO:0015220">
    <property type="term" value="F:choline transmembrane transporter activity"/>
    <property type="evidence" value="ECO:0007669"/>
    <property type="project" value="TreeGrafter"/>
</dbReference>
<keyword evidence="5 9" id="KW-0812">Transmembrane</keyword>
<feature type="transmembrane region" description="Helical" evidence="10">
    <location>
        <begin position="84"/>
        <end position="103"/>
    </location>
</feature>
<dbReference type="InterPro" id="IPR045324">
    <property type="entry name" value="Small_multidrug_res"/>
</dbReference>
<dbReference type="InterPro" id="IPR037185">
    <property type="entry name" value="EmrE-like"/>
</dbReference>
<evidence type="ECO:0000256" key="6">
    <source>
        <dbReference type="ARBA" id="ARBA00022989"/>
    </source>
</evidence>
<dbReference type="EMBL" id="VLNY01000008">
    <property type="protein sequence ID" value="KAA0021620.1"/>
    <property type="molecule type" value="Genomic_DNA"/>
</dbReference>
<accession>A0A5A7S676</accession>
<feature type="transmembrane region" description="Helical" evidence="10">
    <location>
        <begin position="56"/>
        <end position="78"/>
    </location>
</feature>
<evidence type="ECO:0000256" key="8">
    <source>
        <dbReference type="ARBA" id="ARBA00023251"/>
    </source>
</evidence>
<evidence type="ECO:0000313" key="12">
    <source>
        <dbReference type="Proteomes" id="UP000322244"/>
    </source>
</evidence>
<evidence type="ECO:0000256" key="3">
    <source>
        <dbReference type="ARBA" id="ARBA00022448"/>
    </source>
</evidence>
<evidence type="ECO:0000256" key="5">
    <source>
        <dbReference type="ARBA" id="ARBA00022692"/>
    </source>
</evidence>
<keyword evidence="4" id="KW-1003">Cell membrane</keyword>
<dbReference type="Proteomes" id="UP000322244">
    <property type="component" value="Unassembled WGS sequence"/>
</dbReference>
<evidence type="ECO:0000313" key="11">
    <source>
        <dbReference type="EMBL" id="KAA0021620.1"/>
    </source>
</evidence>
<protein>
    <submittedName>
        <fullName evidence="11">Multidrug efflux SMR transporter</fullName>
    </submittedName>
</protein>
<evidence type="ECO:0000256" key="1">
    <source>
        <dbReference type="ARBA" id="ARBA00004651"/>
    </source>
</evidence>
<comment type="subcellular location">
    <subcellularLocation>
        <location evidence="1 9">Cell membrane</location>
        <topology evidence="1 9">Multi-pass membrane protein</topology>
    </subcellularLocation>
</comment>
<dbReference type="OrthoDB" id="3175079at2"/>
<dbReference type="AlphaFoldDB" id="A0A5A7S676"/>
<keyword evidence="3" id="KW-0813">Transport</keyword>
<evidence type="ECO:0000256" key="7">
    <source>
        <dbReference type="ARBA" id="ARBA00023136"/>
    </source>
</evidence>
<evidence type="ECO:0000256" key="10">
    <source>
        <dbReference type="SAM" id="Phobius"/>
    </source>
</evidence>
<dbReference type="InterPro" id="IPR000390">
    <property type="entry name" value="Small_drug/metabolite_transptr"/>
</dbReference>
<dbReference type="GO" id="GO:0046677">
    <property type="term" value="P:response to antibiotic"/>
    <property type="evidence" value="ECO:0007669"/>
    <property type="project" value="UniProtKB-KW"/>
</dbReference>
<dbReference type="GO" id="GO:0031460">
    <property type="term" value="P:glycine betaine transport"/>
    <property type="evidence" value="ECO:0007669"/>
    <property type="project" value="TreeGrafter"/>
</dbReference>
<proteinExistence type="inferred from homology"/>
<organism evidence="11 12">
    <name type="scientific">Antrihabitans cavernicola</name>
    <dbReference type="NCBI Taxonomy" id="2495913"/>
    <lineage>
        <taxon>Bacteria</taxon>
        <taxon>Bacillati</taxon>
        <taxon>Actinomycetota</taxon>
        <taxon>Actinomycetes</taxon>
        <taxon>Mycobacteriales</taxon>
        <taxon>Nocardiaceae</taxon>
        <taxon>Antrihabitans</taxon>
    </lineage>
</organism>